<evidence type="ECO:0000313" key="5">
    <source>
        <dbReference type="Proteomes" id="UP001153069"/>
    </source>
</evidence>
<feature type="chain" id="PRO_5040164500" evidence="3">
    <location>
        <begin position="17"/>
        <end position="307"/>
    </location>
</feature>
<feature type="region of interest" description="Disordered" evidence="1">
    <location>
        <begin position="223"/>
        <end position="253"/>
    </location>
</feature>
<keyword evidence="2" id="KW-0812">Transmembrane</keyword>
<dbReference type="AlphaFoldDB" id="A0A9N8E5E9"/>
<dbReference type="EMBL" id="CAICTM010000517">
    <property type="protein sequence ID" value="CAB9512089.1"/>
    <property type="molecule type" value="Genomic_DNA"/>
</dbReference>
<dbReference type="OrthoDB" id="64747at2759"/>
<evidence type="ECO:0000313" key="4">
    <source>
        <dbReference type="EMBL" id="CAB9512089.1"/>
    </source>
</evidence>
<evidence type="ECO:0000256" key="2">
    <source>
        <dbReference type="SAM" id="Phobius"/>
    </source>
</evidence>
<name>A0A9N8E5E9_9STRA</name>
<keyword evidence="5" id="KW-1185">Reference proteome</keyword>
<evidence type="ECO:0000256" key="1">
    <source>
        <dbReference type="SAM" id="MobiDB-lite"/>
    </source>
</evidence>
<organism evidence="4 5">
    <name type="scientific">Seminavis robusta</name>
    <dbReference type="NCBI Taxonomy" id="568900"/>
    <lineage>
        <taxon>Eukaryota</taxon>
        <taxon>Sar</taxon>
        <taxon>Stramenopiles</taxon>
        <taxon>Ochrophyta</taxon>
        <taxon>Bacillariophyta</taxon>
        <taxon>Bacillariophyceae</taxon>
        <taxon>Bacillariophycidae</taxon>
        <taxon>Naviculales</taxon>
        <taxon>Naviculaceae</taxon>
        <taxon>Seminavis</taxon>
    </lineage>
</organism>
<proteinExistence type="predicted"/>
<sequence>MMKAVTFLTILGSALAAPAVVWQKNGSTEGPVRTSKALKAHSLFSDVLHDSSESSVIFVWGRGADGSESLSTMASAGGLPNVQQKYLNANAIHHHVTGLESPDTVQRDAARAGSSKVMSVSLGELDVRLSSSPKTAEMEVGNNGALSKAQKYSHKRQQQMLDANVLIVNIGARADPATVDAAVEKTIDHDSIANVVLTAVRSHEEVKHERLMEHNRRLSIMKENGRTVSRHGRRLEDQDQDGENNQNNNGGDDMTGVYYVSMTPNILAGLLFTLLFIVIAFTGVSCMGMIAGQDVYVKKMPPVGREA</sequence>
<feature type="compositionally biased region" description="Low complexity" evidence="1">
    <location>
        <begin position="243"/>
        <end position="252"/>
    </location>
</feature>
<dbReference type="Proteomes" id="UP001153069">
    <property type="component" value="Unassembled WGS sequence"/>
</dbReference>
<reference evidence="4" key="1">
    <citation type="submission" date="2020-06" db="EMBL/GenBank/DDBJ databases">
        <authorList>
            <consortium name="Plant Systems Biology data submission"/>
        </authorList>
    </citation>
    <scope>NUCLEOTIDE SEQUENCE</scope>
    <source>
        <strain evidence="4">D6</strain>
    </source>
</reference>
<keyword evidence="3" id="KW-0732">Signal</keyword>
<gene>
    <name evidence="4" type="ORF">SEMRO_518_G158760.1</name>
</gene>
<evidence type="ECO:0000256" key="3">
    <source>
        <dbReference type="SAM" id="SignalP"/>
    </source>
</evidence>
<accession>A0A9N8E5E9</accession>
<comment type="caution">
    <text evidence="4">The sequence shown here is derived from an EMBL/GenBank/DDBJ whole genome shotgun (WGS) entry which is preliminary data.</text>
</comment>
<protein>
    <submittedName>
        <fullName evidence="4">Uncharacterized protein</fullName>
    </submittedName>
</protein>
<feature type="transmembrane region" description="Helical" evidence="2">
    <location>
        <begin position="266"/>
        <end position="290"/>
    </location>
</feature>
<feature type="signal peptide" evidence="3">
    <location>
        <begin position="1"/>
        <end position="16"/>
    </location>
</feature>
<keyword evidence="2" id="KW-1133">Transmembrane helix</keyword>
<keyword evidence="2" id="KW-0472">Membrane</keyword>